<protein>
    <submittedName>
        <fullName evidence="2">DUF1467 family protein</fullName>
    </submittedName>
</protein>
<dbReference type="AlphaFoldDB" id="A0A7C9VME2"/>
<gene>
    <name evidence="2" type="ORF">G4V63_11245</name>
</gene>
<dbReference type="Proteomes" id="UP000480266">
    <property type="component" value="Unassembled WGS sequence"/>
</dbReference>
<name>A0A7C9VME2_9BRAD</name>
<keyword evidence="1" id="KW-1133">Transmembrane helix</keyword>
<dbReference type="Pfam" id="PF07330">
    <property type="entry name" value="DUF1467"/>
    <property type="match status" value="1"/>
</dbReference>
<proteinExistence type="predicted"/>
<dbReference type="InterPro" id="IPR009935">
    <property type="entry name" value="DUF1467"/>
</dbReference>
<organism evidence="2 3">
    <name type="scientific">Candidatus Afipia apatlaquensis</name>
    <dbReference type="NCBI Taxonomy" id="2712852"/>
    <lineage>
        <taxon>Bacteria</taxon>
        <taxon>Pseudomonadati</taxon>
        <taxon>Pseudomonadota</taxon>
        <taxon>Alphaproteobacteria</taxon>
        <taxon>Hyphomicrobiales</taxon>
        <taxon>Nitrobacteraceae</taxon>
        <taxon>Afipia</taxon>
    </lineage>
</organism>
<keyword evidence="3" id="KW-1185">Reference proteome</keyword>
<dbReference type="EMBL" id="JAAMRR010000582">
    <property type="protein sequence ID" value="NGX95774.1"/>
    <property type="molecule type" value="Genomic_DNA"/>
</dbReference>
<keyword evidence="1" id="KW-0472">Membrane</keyword>
<sequence length="91" mass="10048">MVYSISTAFAIYFVLWWVVLFAVLPFGVRSQMENGEEIAGTDPGAPSVARMGCKLLWTTAISAVIFAIGMWAFRAGYLNIERLTQLMGIPL</sequence>
<keyword evidence="1" id="KW-0812">Transmembrane</keyword>
<evidence type="ECO:0000313" key="3">
    <source>
        <dbReference type="Proteomes" id="UP000480266"/>
    </source>
</evidence>
<accession>A0A7C9VME2</accession>
<reference evidence="2" key="1">
    <citation type="submission" date="2020-02" db="EMBL/GenBank/DDBJ databases">
        <title>Draft genome sequence of Candidatus Afipia apatlaquensis IBT-C3, a potential strain for decolorization of textile dyes.</title>
        <authorList>
            <person name="Sanchez-Reyes A."/>
            <person name="Breton-Deval L."/>
            <person name="Mangelson H."/>
            <person name="Sanchez-Flores A."/>
        </authorList>
    </citation>
    <scope>NUCLEOTIDE SEQUENCE [LARGE SCALE GENOMIC DNA]</scope>
    <source>
        <strain evidence="2">IBT-C3</strain>
    </source>
</reference>
<comment type="caution">
    <text evidence="2">The sequence shown here is derived from an EMBL/GenBank/DDBJ whole genome shotgun (WGS) entry which is preliminary data.</text>
</comment>
<feature type="transmembrane region" description="Helical" evidence="1">
    <location>
        <begin position="7"/>
        <end position="28"/>
    </location>
</feature>
<feature type="transmembrane region" description="Helical" evidence="1">
    <location>
        <begin position="55"/>
        <end position="73"/>
    </location>
</feature>
<evidence type="ECO:0000313" key="2">
    <source>
        <dbReference type="EMBL" id="NGX95774.1"/>
    </source>
</evidence>
<evidence type="ECO:0000256" key="1">
    <source>
        <dbReference type="SAM" id="Phobius"/>
    </source>
</evidence>